<keyword evidence="1" id="KW-0805">Transcription regulation</keyword>
<gene>
    <name evidence="6" type="ORF">C7B45_12940</name>
</gene>
<dbReference type="Gene3D" id="3.30.450.40">
    <property type="match status" value="1"/>
</dbReference>
<comment type="caution">
    <text evidence="6">The sequence shown here is derived from an EMBL/GenBank/DDBJ whole genome shotgun (WGS) entry which is preliminary data.</text>
</comment>
<name>A0A2T2WF41_9FIRM</name>
<evidence type="ECO:0000313" key="6">
    <source>
        <dbReference type="EMBL" id="PSR20865.1"/>
    </source>
</evidence>
<dbReference type="Pfam" id="PF09339">
    <property type="entry name" value="HTH_IclR"/>
    <property type="match status" value="1"/>
</dbReference>
<dbReference type="InterPro" id="IPR029016">
    <property type="entry name" value="GAF-like_dom_sf"/>
</dbReference>
<evidence type="ECO:0000256" key="1">
    <source>
        <dbReference type="ARBA" id="ARBA00023015"/>
    </source>
</evidence>
<evidence type="ECO:0000259" key="4">
    <source>
        <dbReference type="PROSITE" id="PS51077"/>
    </source>
</evidence>
<reference evidence="6 7" key="1">
    <citation type="journal article" date="2014" name="BMC Genomics">
        <title>Comparison of environmental and isolate Sulfobacillus genomes reveals diverse carbon, sulfur, nitrogen, and hydrogen metabolisms.</title>
        <authorList>
            <person name="Justice N.B."/>
            <person name="Norman A."/>
            <person name="Brown C.T."/>
            <person name="Singh A."/>
            <person name="Thomas B.C."/>
            <person name="Banfield J.F."/>
        </authorList>
    </citation>
    <scope>NUCLEOTIDE SEQUENCE [LARGE SCALE GENOMIC DNA]</scope>
    <source>
        <strain evidence="6">AMDSBA3</strain>
    </source>
</reference>
<dbReference type="PROSITE" id="PS51077">
    <property type="entry name" value="HTH_ICLR"/>
    <property type="match status" value="1"/>
</dbReference>
<keyword evidence="3" id="KW-0804">Transcription</keyword>
<dbReference type="Proteomes" id="UP000241848">
    <property type="component" value="Unassembled WGS sequence"/>
</dbReference>
<dbReference type="Gene3D" id="1.10.10.10">
    <property type="entry name" value="Winged helix-like DNA-binding domain superfamily/Winged helix DNA-binding domain"/>
    <property type="match status" value="1"/>
</dbReference>
<organism evidence="6 7">
    <name type="scientific">Sulfobacillus acidophilus</name>
    <dbReference type="NCBI Taxonomy" id="53633"/>
    <lineage>
        <taxon>Bacteria</taxon>
        <taxon>Bacillati</taxon>
        <taxon>Bacillota</taxon>
        <taxon>Clostridia</taxon>
        <taxon>Eubacteriales</taxon>
        <taxon>Clostridiales Family XVII. Incertae Sedis</taxon>
        <taxon>Sulfobacillus</taxon>
    </lineage>
</organism>
<proteinExistence type="predicted"/>
<evidence type="ECO:0000259" key="5">
    <source>
        <dbReference type="PROSITE" id="PS51078"/>
    </source>
</evidence>
<dbReference type="InterPro" id="IPR014757">
    <property type="entry name" value="Tscrpt_reg_IclR_C"/>
</dbReference>
<dbReference type="GO" id="GO:0003677">
    <property type="term" value="F:DNA binding"/>
    <property type="evidence" value="ECO:0007669"/>
    <property type="project" value="UniProtKB-KW"/>
</dbReference>
<dbReference type="GO" id="GO:0003700">
    <property type="term" value="F:DNA-binding transcription factor activity"/>
    <property type="evidence" value="ECO:0007669"/>
    <property type="project" value="TreeGrafter"/>
</dbReference>
<evidence type="ECO:0000313" key="7">
    <source>
        <dbReference type="Proteomes" id="UP000241848"/>
    </source>
</evidence>
<dbReference type="PANTHER" id="PTHR30136">
    <property type="entry name" value="HELIX-TURN-HELIX TRANSCRIPTIONAL REGULATOR, ICLR FAMILY"/>
    <property type="match status" value="1"/>
</dbReference>
<dbReference type="InterPro" id="IPR036388">
    <property type="entry name" value="WH-like_DNA-bd_sf"/>
</dbReference>
<dbReference type="AlphaFoldDB" id="A0A2T2WF41"/>
<feature type="domain" description="HTH iclR-type" evidence="4">
    <location>
        <begin position="16"/>
        <end position="78"/>
    </location>
</feature>
<dbReference type="PROSITE" id="PS51078">
    <property type="entry name" value="ICLR_ED"/>
    <property type="match status" value="1"/>
</dbReference>
<dbReference type="SUPFAM" id="SSF46785">
    <property type="entry name" value="Winged helix' DNA-binding domain"/>
    <property type="match status" value="1"/>
</dbReference>
<dbReference type="PANTHER" id="PTHR30136:SF24">
    <property type="entry name" value="HTH-TYPE TRANSCRIPTIONAL REPRESSOR ALLR"/>
    <property type="match status" value="1"/>
</dbReference>
<dbReference type="InterPro" id="IPR036390">
    <property type="entry name" value="WH_DNA-bd_sf"/>
</dbReference>
<dbReference type="InterPro" id="IPR050707">
    <property type="entry name" value="HTH_MetabolicPath_Reg"/>
</dbReference>
<dbReference type="EMBL" id="PXYV01000048">
    <property type="protein sequence ID" value="PSR20865.1"/>
    <property type="molecule type" value="Genomic_DNA"/>
</dbReference>
<feature type="domain" description="IclR-ED" evidence="5">
    <location>
        <begin position="79"/>
        <end position="262"/>
    </location>
</feature>
<dbReference type="GO" id="GO:0045892">
    <property type="term" value="P:negative regulation of DNA-templated transcription"/>
    <property type="evidence" value="ECO:0007669"/>
    <property type="project" value="TreeGrafter"/>
</dbReference>
<dbReference type="InterPro" id="IPR005471">
    <property type="entry name" value="Tscrpt_reg_IclR_N"/>
</dbReference>
<accession>A0A2T2WF41</accession>
<evidence type="ECO:0000256" key="2">
    <source>
        <dbReference type="ARBA" id="ARBA00023125"/>
    </source>
</evidence>
<dbReference type="SMART" id="SM00346">
    <property type="entry name" value="HTH_ICLR"/>
    <property type="match status" value="1"/>
</dbReference>
<evidence type="ECO:0000256" key="3">
    <source>
        <dbReference type="ARBA" id="ARBA00023163"/>
    </source>
</evidence>
<protein>
    <submittedName>
        <fullName evidence="6">IclR family transcriptional regulator</fullName>
    </submittedName>
</protein>
<dbReference type="Pfam" id="PF01614">
    <property type="entry name" value="IclR_C"/>
    <property type="match status" value="1"/>
</dbReference>
<keyword evidence="2" id="KW-0238">DNA-binding</keyword>
<sequence length="283" mass="31126">MAAGSPGGSSIMESVVKSADRVVTVLTVLATAPTGLSFTDLLNKLELPRSSLHGLLQTLIQSKVIVYDPETKLYHFGPKIWELSMAYYHRIHLVPVAWPYLQRLRDQFDQTVQMAILEGTEILYVAKVESSHPLQLVSHVGSRLPAYATGLGKALLATLDSQTLEATWKHLDYEQFTENTLSSFDALCVELDRSRAQGFALDRGEYSADVRCLAYPILGFQNRGVGAISISLPAPSFTPILLNDLVGELQHIGQLISIQIGSADPDAWRKGSEPSLPVRERLL</sequence>
<dbReference type="SUPFAM" id="SSF55781">
    <property type="entry name" value="GAF domain-like"/>
    <property type="match status" value="1"/>
</dbReference>